<dbReference type="InterPro" id="IPR055170">
    <property type="entry name" value="GFO_IDH_MocA-like_dom"/>
</dbReference>
<evidence type="ECO:0000256" key="2">
    <source>
        <dbReference type="ARBA" id="ARBA00023002"/>
    </source>
</evidence>
<accession>A0ABS9SK67</accession>
<comment type="similarity">
    <text evidence="1">Belongs to the Gfo/Idh/MocA family.</text>
</comment>
<evidence type="ECO:0000313" key="6">
    <source>
        <dbReference type="Proteomes" id="UP001202248"/>
    </source>
</evidence>
<evidence type="ECO:0000313" key="5">
    <source>
        <dbReference type="EMBL" id="MCH5598763.1"/>
    </source>
</evidence>
<evidence type="ECO:0000259" key="4">
    <source>
        <dbReference type="Pfam" id="PF22725"/>
    </source>
</evidence>
<dbReference type="Proteomes" id="UP001202248">
    <property type="component" value="Unassembled WGS sequence"/>
</dbReference>
<proteinExistence type="inferred from homology"/>
<dbReference type="PANTHER" id="PTHR43708:SF5">
    <property type="entry name" value="CONSERVED EXPRESSED OXIDOREDUCTASE (EUROFUNG)-RELATED"/>
    <property type="match status" value="1"/>
</dbReference>
<dbReference type="Gene3D" id="3.30.360.10">
    <property type="entry name" value="Dihydrodipicolinate Reductase, domain 2"/>
    <property type="match status" value="1"/>
</dbReference>
<dbReference type="Gene3D" id="3.40.50.720">
    <property type="entry name" value="NAD(P)-binding Rossmann-like Domain"/>
    <property type="match status" value="1"/>
</dbReference>
<feature type="domain" description="GFO/IDH/MocA-like oxidoreductase" evidence="4">
    <location>
        <begin position="136"/>
        <end position="256"/>
    </location>
</feature>
<dbReference type="Pfam" id="PF01408">
    <property type="entry name" value="GFO_IDH_MocA"/>
    <property type="match status" value="1"/>
</dbReference>
<keyword evidence="6" id="KW-1185">Reference proteome</keyword>
<dbReference type="InterPro" id="IPR036291">
    <property type="entry name" value="NAD(P)-bd_dom_sf"/>
</dbReference>
<dbReference type="InterPro" id="IPR051317">
    <property type="entry name" value="Gfo/Idh/MocA_oxidoreduct"/>
</dbReference>
<dbReference type="InterPro" id="IPR000683">
    <property type="entry name" value="Gfo/Idh/MocA-like_OxRdtase_N"/>
</dbReference>
<keyword evidence="2" id="KW-0560">Oxidoreductase</keyword>
<organism evidence="5 6">
    <name type="scientific">Niabella ginsengisoli</name>
    <dbReference type="NCBI Taxonomy" id="522298"/>
    <lineage>
        <taxon>Bacteria</taxon>
        <taxon>Pseudomonadati</taxon>
        <taxon>Bacteroidota</taxon>
        <taxon>Chitinophagia</taxon>
        <taxon>Chitinophagales</taxon>
        <taxon>Chitinophagaceae</taxon>
        <taxon>Niabella</taxon>
    </lineage>
</organism>
<name>A0ABS9SK67_9BACT</name>
<evidence type="ECO:0000256" key="1">
    <source>
        <dbReference type="ARBA" id="ARBA00010928"/>
    </source>
</evidence>
<evidence type="ECO:0000259" key="3">
    <source>
        <dbReference type="Pfam" id="PF01408"/>
    </source>
</evidence>
<dbReference type="EMBL" id="JAKWBL010000002">
    <property type="protein sequence ID" value="MCH5598763.1"/>
    <property type="molecule type" value="Genomic_DNA"/>
</dbReference>
<gene>
    <name evidence="5" type="ORF">MKP09_13030</name>
</gene>
<sequence length="350" mass="39432">MINNNPDIPICIIGAGGIVADAHLPAYKIGGFEVKGIVNRNKQKATALAEKFKIAKVYDTIEEMVAENGTNVIYDFALPASEIIPVLEQLPEKATILIQKPYGESLEEAKAIHELAQSKQMLAGVNFQMRFAPYILEAKQMIKEEKLGAITDIEVYVNVHTPWNLWDFLFTKERMEINYHSIHYIDLIRSFLGTPEKLFARTFKHPQSMQLASVKSNIIMDYGDMVRATIHTNHNHEFGYQKQESYIKIEGEKGAIKITFGALIDYPHGVSDVFEYVLLEDKNPGWKQKDIDGTWFPHAFIGTMQQMMLAKAGIIEKPENSIDDALMTMACVEAAYASNQIGGILIDDFL</sequence>
<dbReference type="Pfam" id="PF22725">
    <property type="entry name" value="GFO_IDH_MocA_C3"/>
    <property type="match status" value="1"/>
</dbReference>
<reference evidence="5 6" key="1">
    <citation type="submission" date="2022-02" db="EMBL/GenBank/DDBJ databases">
        <authorList>
            <person name="Min J."/>
        </authorList>
    </citation>
    <scope>NUCLEOTIDE SEQUENCE [LARGE SCALE GENOMIC DNA]</scope>
    <source>
        <strain evidence="5 6">GR10-1</strain>
    </source>
</reference>
<protein>
    <submittedName>
        <fullName evidence="5">Gfo/Idh/MocA family oxidoreductase</fullName>
    </submittedName>
</protein>
<dbReference type="RefSeq" id="WP_240830435.1">
    <property type="nucleotide sequence ID" value="NZ_JAKWBL010000002.1"/>
</dbReference>
<dbReference type="PANTHER" id="PTHR43708">
    <property type="entry name" value="CONSERVED EXPRESSED OXIDOREDUCTASE (EUROFUNG)"/>
    <property type="match status" value="1"/>
</dbReference>
<dbReference type="SUPFAM" id="SSF55347">
    <property type="entry name" value="Glyceraldehyde-3-phosphate dehydrogenase-like, C-terminal domain"/>
    <property type="match status" value="1"/>
</dbReference>
<comment type="caution">
    <text evidence="5">The sequence shown here is derived from an EMBL/GenBank/DDBJ whole genome shotgun (WGS) entry which is preliminary data.</text>
</comment>
<feature type="domain" description="Gfo/Idh/MocA-like oxidoreductase N-terminal" evidence="3">
    <location>
        <begin position="10"/>
        <end position="127"/>
    </location>
</feature>
<dbReference type="SUPFAM" id="SSF51735">
    <property type="entry name" value="NAD(P)-binding Rossmann-fold domains"/>
    <property type="match status" value="1"/>
</dbReference>